<gene>
    <name evidence="1" type="ORF">ROSINTL182_09305</name>
</gene>
<evidence type="ECO:0000313" key="2">
    <source>
        <dbReference type="Proteomes" id="UP000004828"/>
    </source>
</evidence>
<reference evidence="1 2" key="1">
    <citation type="submission" date="2009-08" db="EMBL/GenBank/DDBJ databases">
        <authorList>
            <person name="Weinstock G."/>
            <person name="Sodergren E."/>
            <person name="Clifton S."/>
            <person name="Fulton L."/>
            <person name="Fulton B."/>
            <person name="Courtney L."/>
            <person name="Fronick C."/>
            <person name="Harrison M."/>
            <person name="Strong C."/>
            <person name="Farmer C."/>
            <person name="Delahaunty K."/>
            <person name="Markovic C."/>
            <person name="Hall O."/>
            <person name="Minx P."/>
            <person name="Tomlinson C."/>
            <person name="Mitreva M."/>
            <person name="Nelson J."/>
            <person name="Hou S."/>
            <person name="Wollam A."/>
            <person name="Pepin K.H."/>
            <person name="Johnson M."/>
            <person name="Bhonagiri V."/>
            <person name="Nash W.E."/>
            <person name="Warren W."/>
            <person name="Chinwalla A."/>
            <person name="Mardis E.R."/>
            <person name="Wilson R.K."/>
        </authorList>
    </citation>
    <scope>NUCLEOTIDE SEQUENCE [LARGE SCALE GENOMIC DNA]</scope>
    <source>
        <strain evidence="1 2">L1-82</strain>
    </source>
</reference>
<accession>C7GH84</accession>
<comment type="caution">
    <text evidence="1">The sequence shown here is derived from an EMBL/GenBank/DDBJ whole genome shotgun (WGS) entry which is preliminary data.</text>
</comment>
<dbReference type="AlphaFoldDB" id="C7GH84"/>
<dbReference type="HOGENOM" id="CLU_3257284_0_0_9"/>
<dbReference type="Proteomes" id="UP000004828">
    <property type="component" value="Unassembled WGS sequence"/>
</dbReference>
<name>C7GH84_9FIRM</name>
<protein>
    <submittedName>
        <fullName evidence="1">Uncharacterized protein</fullName>
    </submittedName>
</protein>
<sequence>MKKVKVWVDKQYEDGRVTVLTDKELVEEIEKCCKELNVTIGA</sequence>
<organism evidence="1 2">
    <name type="scientific">Roseburia intestinalis L1-82</name>
    <dbReference type="NCBI Taxonomy" id="536231"/>
    <lineage>
        <taxon>Bacteria</taxon>
        <taxon>Bacillati</taxon>
        <taxon>Bacillota</taxon>
        <taxon>Clostridia</taxon>
        <taxon>Lachnospirales</taxon>
        <taxon>Lachnospiraceae</taxon>
        <taxon>Roseburia</taxon>
    </lineage>
</organism>
<proteinExistence type="predicted"/>
<dbReference type="EMBL" id="ABYJ02000273">
    <property type="protein sequence ID" value="EEU98814.1"/>
    <property type="molecule type" value="Genomic_DNA"/>
</dbReference>
<evidence type="ECO:0000313" key="1">
    <source>
        <dbReference type="EMBL" id="EEU98814.1"/>
    </source>
</evidence>